<organism evidence="1">
    <name type="scientific">bioreactor metagenome</name>
    <dbReference type="NCBI Taxonomy" id="1076179"/>
    <lineage>
        <taxon>unclassified sequences</taxon>
        <taxon>metagenomes</taxon>
        <taxon>ecological metagenomes</taxon>
    </lineage>
</organism>
<proteinExistence type="predicted"/>
<evidence type="ECO:0000313" key="1">
    <source>
        <dbReference type="EMBL" id="MPN53058.1"/>
    </source>
</evidence>
<dbReference type="AlphaFoldDB" id="A0A645IP02"/>
<name>A0A645IP02_9ZZZZ</name>
<accession>A0A645IP02</accession>
<protein>
    <submittedName>
        <fullName evidence="1">Uncharacterized protein</fullName>
    </submittedName>
</protein>
<comment type="caution">
    <text evidence="1">The sequence shown here is derived from an EMBL/GenBank/DDBJ whole genome shotgun (WGS) entry which is preliminary data.</text>
</comment>
<dbReference type="EMBL" id="VSSQ01119790">
    <property type="protein sequence ID" value="MPN53058.1"/>
    <property type="molecule type" value="Genomic_DNA"/>
</dbReference>
<sequence>MEQHIEDVVVRFLNLIKKHHTVRTPPDGFTELSAFFVANVTGRCSDQPGNGVLFHVLAHVDSNHGVLVIEQKLCQRPCCLGLANTRWAEKDERSDRAVGILQPAPRASHGIGNGLNGFLLPDDPCFETHLHLNQLLALAFQHPRYRDARP</sequence>
<gene>
    <name evidence="1" type="ORF">SDC9_200721</name>
</gene>
<dbReference type="AntiFam" id="ANF00007">
    <property type="entry name" value="Shadow ORF (opposite clpB)"/>
</dbReference>
<reference evidence="1" key="1">
    <citation type="submission" date="2019-08" db="EMBL/GenBank/DDBJ databases">
        <authorList>
            <person name="Kucharzyk K."/>
            <person name="Murdoch R.W."/>
            <person name="Higgins S."/>
            <person name="Loffler F."/>
        </authorList>
    </citation>
    <scope>NUCLEOTIDE SEQUENCE</scope>
</reference>